<dbReference type="SUPFAM" id="SSF48403">
    <property type="entry name" value="Ankyrin repeat"/>
    <property type="match status" value="1"/>
</dbReference>
<dbReference type="Proteomes" id="UP000639643">
    <property type="component" value="Unassembled WGS sequence"/>
</dbReference>
<keyword evidence="1" id="KW-0677">Repeat</keyword>
<dbReference type="InterPro" id="IPR002110">
    <property type="entry name" value="Ankyrin_rpt"/>
</dbReference>
<name>A0A8H6ILT4_9PEZI</name>
<feature type="region of interest" description="Disordered" evidence="4">
    <location>
        <begin position="315"/>
        <end position="343"/>
    </location>
</feature>
<evidence type="ECO:0000313" key="5">
    <source>
        <dbReference type="EMBL" id="KAF6784876.1"/>
    </source>
</evidence>
<dbReference type="PANTHER" id="PTHR24141">
    <property type="entry name" value="2-5A-DEPENDENT RIBONUCLEASE"/>
    <property type="match status" value="1"/>
</dbReference>
<evidence type="ECO:0000256" key="4">
    <source>
        <dbReference type="SAM" id="MobiDB-lite"/>
    </source>
</evidence>
<comment type="caution">
    <text evidence="5">The sequence shown here is derived from an EMBL/GenBank/DDBJ whole genome shotgun (WGS) entry which is preliminary data.</text>
</comment>
<dbReference type="GO" id="GO:0006396">
    <property type="term" value="P:RNA processing"/>
    <property type="evidence" value="ECO:0007669"/>
    <property type="project" value="TreeGrafter"/>
</dbReference>
<feature type="repeat" description="ANK" evidence="3">
    <location>
        <begin position="282"/>
        <end position="314"/>
    </location>
</feature>
<evidence type="ECO:0000256" key="1">
    <source>
        <dbReference type="ARBA" id="ARBA00022737"/>
    </source>
</evidence>
<dbReference type="OrthoDB" id="7464126at2759"/>
<keyword evidence="6" id="KW-1185">Reference proteome</keyword>
<dbReference type="SMART" id="SM00248">
    <property type="entry name" value="ANK"/>
    <property type="match status" value="3"/>
</dbReference>
<dbReference type="PROSITE" id="PS50088">
    <property type="entry name" value="ANK_REPEAT"/>
    <property type="match status" value="1"/>
</dbReference>
<accession>A0A8H6ILT4</accession>
<dbReference type="AlphaFoldDB" id="A0A8H6ILT4"/>
<dbReference type="EMBL" id="WIGM01002033">
    <property type="protein sequence ID" value="KAF6784876.1"/>
    <property type="molecule type" value="Genomic_DNA"/>
</dbReference>
<dbReference type="GO" id="GO:0004540">
    <property type="term" value="F:RNA nuclease activity"/>
    <property type="evidence" value="ECO:0007669"/>
    <property type="project" value="TreeGrafter"/>
</dbReference>
<organism evidence="5 6">
    <name type="scientific">Colletotrichum musicola</name>
    <dbReference type="NCBI Taxonomy" id="2175873"/>
    <lineage>
        <taxon>Eukaryota</taxon>
        <taxon>Fungi</taxon>
        <taxon>Dikarya</taxon>
        <taxon>Ascomycota</taxon>
        <taxon>Pezizomycotina</taxon>
        <taxon>Sordariomycetes</taxon>
        <taxon>Hypocreomycetidae</taxon>
        <taxon>Glomerellales</taxon>
        <taxon>Glomerellaceae</taxon>
        <taxon>Colletotrichum</taxon>
        <taxon>Colletotrichum orchidearum species complex</taxon>
    </lineage>
</organism>
<proteinExistence type="predicted"/>
<dbReference type="Pfam" id="PF12796">
    <property type="entry name" value="Ank_2"/>
    <property type="match status" value="1"/>
</dbReference>
<dbReference type="PANTHER" id="PTHR24141:SF1">
    <property type="entry name" value="2-5A-DEPENDENT RIBONUCLEASE"/>
    <property type="match status" value="1"/>
</dbReference>
<evidence type="ECO:0000256" key="3">
    <source>
        <dbReference type="PROSITE-ProRule" id="PRU00023"/>
    </source>
</evidence>
<evidence type="ECO:0008006" key="7">
    <source>
        <dbReference type="Google" id="ProtNLM"/>
    </source>
</evidence>
<keyword evidence="2 3" id="KW-0040">ANK repeat</keyword>
<dbReference type="Gene3D" id="1.25.40.20">
    <property type="entry name" value="Ankyrin repeat-containing domain"/>
    <property type="match status" value="1"/>
</dbReference>
<sequence>MGNQFVRPLSKDELYEALAVKPCRTGLNKSQRLLRNVSLSTECADLISEVNNSYQLRHASLKDFLLSELPTLVQHGALQRQAHVSLAETCLRYLNFQYFSSVNVGSSEELSELKSGYPLLEYAATYWGRHFSEGQGSQSKPLGYLLAEFLESQLSIRVSLQVMGVESTFNHQKGQPGAPTPLHMLSILNLFDVADSMPKVKSLLESRDDLARTPIEYSVLYERREMTRWLLDRYLDHHRNGVGFDQGILRSGLLHKAAGHDWIEIIDGLLEMGFDKNELDAEDKTPLHLSAEKGANGVMRRLLELGASTELKDRRTSNASHGANHHFAVPAPDSPPSPPSSVKLQSLGTQSLLHEAVEAASEPLYPLRLPQVRLHLSTHGDRSCRELIRP</sequence>
<reference evidence="5" key="1">
    <citation type="journal article" date="2020" name="Phytopathology">
        <title>Genome Sequence Resources of Colletotrichum truncatum, C. plurivorum, C. musicola, and C. sojae: Four Species Pathogenic to Soybean (Glycine max).</title>
        <authorList>
            <person name="Rogerio F."/>
            <person name="Boufleur T.R."/>
            <person name="Ciampi-Guillardi M."/>
            <person name="Sukno S.A."/>
            <person name="Thon M.R."/>
            <person name="Massola Junior N.S."/>
            <person name="Baroncelli R."/>
        </authorList>
    </citation>
    <scope>NUCLEOTIDE SEQUENCE</scope>
    <source>
        <strain evidence="5">LFN0074</strain>
    </source>
</reference>
<evidence type="ECO:0000256" key="2">
    <source>
        <dbReference type="ARBA" id="ARBA00023043"/>
    </source>
</evidence>
<evidence type="ECO:0000313" key="6">
    <source>
        <dbReference type="Proteomes" id="UP000639643"/>
    </source>
</evidence>
<dbReference type="InterPro" id="IPR036770">
    <property type="entry name" value="Ankyrin_rpt-contain_sf"/>
</dbReference>
<dbReference type="GO" id="GO:0003723">
    <property type="term" value="F:RNA binding"/>
    <property type="evidence" value="ECO:0007669"/>
    <property type="project" value="TreeGrafter"/>
</dbReference>
<protein>
    <recommendedName>
        <fullName evidence="7">Ankyrin repeat protein</fullName>
    </recommendedName>
</protein>
<gene>
    <name evidence="5" type="ORF">CMUS01_16594</name>
</gene>
<dbReference type="PROSITE" id="PS50297">
    <property type="entry name" value="ANK_REP_REGION"/>
    <property type="match status" value="1"/>
</dbReference>